<dbReference type="PANTHER" id="PTHR11946">
    <property type="entry name" value="VALYL-TRNA SYNTHETASES"/>
    <property type="match status" value="1"/>
</dbReference>
<proteinExistence type="inferred from homology"/>
<dbReference type="Gene3D" id="1.10.730.10">
    <property type="entry name" value="Isoleucyl-tRNA Synthetase, Domain 1"/>
    <property type="match status" value="1"/>
</dbReference>
<dbReference type="NCBIfam" id="NF004349">
    <property type="entry name" value="PRK05729.1"/>
    <property type="match status" value="1"/>
</dbReference>
<evidence type="ECO:0000256" key="3">
    <source>
        <dbReference type="ARBA" id="ARBA00022490"/>
    </source>
</evidence>
<dbReference type="GO" id="GO:0005829">
    <property type="term" value="C:cytosol"/>
    <property type="evidence" value="ECO:0007669"/>
    <property type="project" value="TreeGrafter"/>
</dbReference>
<dbReference type="InterPro" id="IPR037118">
    <property type="entry name" value="Val-tRNA_synth_C_sf"/>
</dbReference>
<dbReference type="InterPro" id="IPR019499">
    <property type="entry name" value="Val-tRNA_synth_tRNA-bd"/>
</dbReference>
<evidence type="ECO:0000256" key="12">
    <source>
        <dbReference type="HAMAP-Rule" id="MF_02004"/>
    </source>
</evidence>
<sequence>MESKMRDLEFLPKHFEPKDRERDIYQTWEKNGYFKAKVDPKKKAFTIVMPPPNVTAQLHIGHALDNTFQDAFVRQHRMLGEEALWIPGVDHAAIATEAKLVEQLKSEGLTKQDIGYDEYMKRAYAWKDKYANRIISQLRYLGSSCDWDRQRFTMDEGFSEAVLAVFVKYYKQGYIYRGERIINWCPNCKTSISDAEVNFAEQQGHLWYVRYEIENEPGHYIEVATTRPETILGDTAVAVNPNDERYKDLVGKRCLVPLVNRWIQIVADEYVESEFGTGCVKITPAHDPNDYEVGLRHNLEIINVMDETAHINENGGSYQGLSRDEAREKIVSDLDACGALVKVEDYKHNVGSCYRCHKVIEPRLSKQWFVKMRALADKAMAASDAGEVTFVPNRFKGIFDNWMNNIRDWCISRQLWWGHRIPAWYCADCGEITVASSTPSVCAKCQSEHLTQDPDTLDTWFSSALWPFGVLGWPNFKVPYTKEEFDYFFPTSILVTGYDIIFFWVARMIFQSLELTGKAPFHHVLLHGLMRDANGIKMSKSLNNGVDPLKIIDEYGADALRFAIVSGTASGNDQRYSKEKLETARTFINKLWNALRFLLGHLADDSTYLTENELKDLVKDANLRLEDRWILHRCNALVENVSTNFQNYEIGTALDNIYNFFWTEYCDWYVEIAKARLFDEQDTSRNVALKCLRYVLETIVKLLHPFMPFVTEEVYQYLPNHGETIMLAAWPTYVAELNDEQSVNHMEMLIQAIKEIRNVRAEKKLKPSLRFKVLCYTQDEKIKNLLKVSAHYFERLCGVNAIEFLEDQTKAPKLAITIVLPKTHIYIALSDLIDLKAEKERLQAELSNLTNEVKRFEAKLSNQEFVNKAPAKVVDNERNKLAVAKQKLQATEARLAALS</sequence>
<dbReference type="STRING" id="1497955.HMPREF1872_01488"/>
<dbReference type="FunFam" id="1.10.730.10:FF:000014">
    <property type="entry name" value="Valine--tRNA ligase"/>
    <property type="match status" value="1"/>
</dbReference>
<dbReference type="GO" id="GO:0002161">
    <property type="term" value="F:aminoacyl-tRNA deacylase activity"/>
    <property type="evidence" value="ECO:0007669"/>
    <property type="project" value="InterPro"/>
</dbReference>
<feature type="coiled-coil region" evidence="12">
    <location>
        <begin position="832"/>
        <end position="894"/>
    </location>
</feature>
<evidence type="ECO:0000256" key="8">
    <source>
        <dbReference type="ARBA" id="ARBA00023054"/>
    </source>
</evidence>
<gene>
    <name evidence="12" type="primary">valS</name>
    <name evidence="16" type="ORF">HMPREF1872_01488</name>
</gene>
<evidence type="ECO:0000256" key="1">
    <source>
        <dbReference type="ARBA" id="ARBA00004496"/>
    </source>
</evidence>
<dbReference type="InterPro" id="IPR033705">
    <property type="entry name" value="Anticodon_Ia_Val"/>
</dbReference>
<feature type="domain" description="Aminoacyl-tRNA synthetase class Ia" evidence="13">
    <location>
        <begin position="24"/>
        <end position="574"/>
    </location>
</feature>
<dbReference type="PATRIC" id="fig|1497955.3.peg.1454"/>
<evidence type="ECO:0000313" key="17">
    <source>
        <dbReference type="Proteomes" id="UP000070080"/>
    </source>
</evidence>
<evidence type="ECO:0000259" key="13">
    <source>
        <dbReference type="Pfam" id="PF00133"/>
    </source>
</evidence>
<dbReference type="FunFam" id="3.40.50.620:FF:000098">
    <property type="entry name" value="Valine--tRNA ligase"/>
    <property type="match status" value="1"/>
</dbReference>
<dbReference type="InterPro" id="IPR002300">
    <property type="entry name" value="aa-tRNA-synth_Ia"/>
</dbReference>
<dbReference type="Gene3D" id="3.40.50.620">
    <property type="entry name" value="HUPs"/>
    <property type="match status" value="2"/>
</dbReference>
<dbReference type="CDD" id="cd07962">
    <property type="entry name" value="Anticodon_Ia_Val"/>
    <property type="match status" value="1"/>
</dbReference>
<dbReference type="SUPFAM" id="SSF47323">
    <property type="entry name" value="Anticodon-binding domain of a subclass of class I aminoacyl-tRNA synthetases"/>
    <property type="match status" value="1"/>
</dbReference>
<dbReference type="InterPro" id="IPR014729">
    <property type="entry name" value="Rossmann-like_a/b/a_fold"/>
</dbReference>
<dbReference type="FunFam" id="3.90.740.10:FF:000005">
    <property type="entry name" value="Valine--tRNA ligase, mitochondrial"/>
    <property type="match status" value="1"/>
</dbReference>
<keyword evidence="5 12" id="KW-0547">Nucleotide-binding</keyword>
<keyword evidence="7 12" id="KW-0648">Protein biosynthesis</keyword>
<dbReference type="InterPro" id="IPR002303">
    <property type="entry name" value="Valyl-tRNA_ligase"/>
</dbReference>
<dbReference type="SUPFAM" id="SSF50677">
    <property type="entry name" value="ValRS/IleRS/LeuRS editing domain"/>
    <property type="match status" value="1"/>
</dbReference>
<keyword evidence="6 12" id="KW-0067">ATP-binding</keyword>
<evidence type="ECO:0000256" key="5">
    <source>
        <dbReference type="ARBA" id="ARBA00022741"/>
    </source>
</evidence>
<dbReference type="InterPro" id="IPR013155">
    <property type="entry name" value="M/V/L/I-tRNA-synth_anticd-bd"/>
</dbReference>
<feature type="short sequence motif" description="'KMSKS' region" evidence="12">
    <location>
        <begin position="537"/>
        <end position="541"/>
    </location>
</feature>
<dbReference type="Pfam" id="PF10458">
    <property type="entry name" value="Val_tRNA-synt_C"/>
    <property type="match status" value="1"/>
</dbReference>
<keyword evidence="17" id="KW-1185">Reference proteome</keyword>
<dbReference type="Pfam" id="PF08264">
    <property type="entry name" value="Anticodon_1"/>
    <property type="match status" value="1"/>
</dbReference>
<feature type="domain" description="Valyl-tRNA synthetase tRNA-binding arm" evidence="15">
    <location>
        <begin position="834"/>
        <end position="898"/>
    </location>
</feature>
<dbReference type="GO" id="GO:0006438">
    <property type="term" value="P:valyl-tRNA aminoacylation"/>
    <property type="evidence" value="ECO:0007669"/>
    <property type="project" value="UniProtKB-UniRule"/>
</dbReference>
<comment type="caution">
    <text evidence="16">The sequence shown here is derived from an EMBL/GenBank/DDBJ whole genome shotgun (WGS) entry which is preliminary data.</text>
</comment>
<protein>
    <recommendedName>
        <fullName evidence="12">Valine--tRNA ligase</fullName>
        <ecNumber evidence="12">6.1.1.9</ecNumber>
    </recommendedName>
    <alternativeName>
        <fullName evidence="12">Valyl-tRNA synthetase</fullName>
        <shortName evidence="12">ValRS</shortName>
    </alternativeName>
</protein>
<evidence type="ECO:0000313" key="16">
    <source>
        <dbReference type="EMBL" id="KXB38768.1"/>
    </source>
</evidence>
<dbReference type="Gene3D" id="1.10.287.380">
    <property type="entry name" value="Valyl-tRNA synthetase, C-terminal domain"/>
    <property type="match status" value="1"/>
</dbReference>
<keyword evidence="3 12" id="KW-0963">Cytoplasm</keyword>
<comment type="subunit">
    <text evidence="2 12">Monomer.</text>
</comment>
<evidence type="ECO:0000256" key="2">
    <source>
        <dbReference type="ARBA" id="ARBA00011245"/>
    </source>
</evidence>
<dbReference type="FunFam" id="3.40.50.620:FF:000032">
    <property type="entry name" value="Valine--tRNA ligase"/>
    <property type="match status" value="1"/>
</dbReference>
<dbReference type="EC" id="6.1.1.9" evidence="12"/>
<feature type="domain" description="Methionyl/Valyl/Leucyl/Isoleucyl-tRNA synthetase anticodon-binding" evidence="14">
    <location>
        <begin position="627"/>
        <end position="772"/>
    </location>
</feature>
<keyword evidence="8 12" id="KW-0175">Coiled coil</keyword>
<comment type="caution">
    <text evidence="12">Lacks conserved residue(s) required for the propagation of feature annotation.</text>
</comment>
<dbReference type="SUPFAM" id="SSF52374">
    <property type="entry name" value="Nucleotidylyl transferase"/>
    <property type="match status" value="1"/>
</dbReference>
<evidence type="ECO:0000259" key="15">
    <source>
        <dbReference type="Pfam" id="PF10458"/>
    </source>
</evidence>
<dbReference type="Pfam" id="PF00133">
    <property type="entry name" value="tRNA-synt_1"/>
    <property type="match status" value="1"/>
</dbReference>
<comment type="subcellular location">
    <subcellularLocation>
        <location evidence="1 12">Cytoplasm</location>
    </subcellularLocation>
</comment>
<dbReference type="FunFam" id="1.10.287.380:FF:000001">
    <property type="entry name" value="Valine--tRNA ligase"/>
    <property type="match status" value="1"/>
</dbReference>
<evidence type="ECO:0000256" key="10">
    <source>
        <dbReference type="ARBA" id="ARBA00047552"/>
    </source>
</evidence>
<comment type="domain">
    <text evidence="12">The C-terminal coiled-coil domain is crucial for aminoacylation activity.</text>
</comment>
<dbReference type="NCBIfam" id="TIGR00422">
    <property type="entry name" value="valS"/>
    <property type="match status" value="1"/>
</dbReference>
<dbReference type="PROSITE" id="PS00178">
    <property type="entry name" value="AA_TRNA_LIGASE_I"/>
    <property type="match status" value="1"/>
</dbReference>
<dbReference type="InterPro" id="IPR009008">
    <property type="entry name" value="Val/Leu/Ile-tRNA-synth_edit"/>
</dbReference>
<evidence type="ECO:0000256" key="4">
    <source>
        <dbReference type="ARBA" id="ARBA00022598"/>
    </source>
</evidence>
<dbReference type="EMBL" id="LSCV01000046">
    <property type="protein sequence ID" value="KXB38768.1"/>
    <property type="molecule type" value="Genomic_DNA"/>
</dbReference>
<evidence type="ECO:0000256" key="6">
    <source>
        <dbReference type="ARBA" id="ARBA00022840"/>
    </source>
</evidence>
<evidence type="ECO:0000256" key="9">
    <source>
        <dbReference type="ARBA" id="ARBA00023146"/>
    </source>
</evidence>
<comment type="catalytic activity">
    <reaction evidence="10 12">
        <text>tRNA(Val) + L-valine + ATP = L-valyl-tRNA(Val) + AMP + diphosphate</text>
        <dbReference type="Rhea" id="RHEA:10704"/>
        <dbReference type="Rhea" id="RHEA-COMP:9672"/>
        <dbReference type="Rhea" id="RHEA-COMP:9708"/>
        <dbReference type="ChEBI" id="CHEBI:30616"/>
        <dbReference type="ChEBI" id="CHEBI:33019"/>
        <dbReference type="ChEBI" id="CHEBI:57762"/>
        <dbReference type="ChEBI" id="CHEBI:78442"/>
        <dbReference type="ChEBI" id="CHEBI:78537"/>
        <dbReference type="ChEBI" id="CHEBI:456215"/>
        <dbReference type="EC" id="6.1.1.9"/>
    </reaction>
</comment>
<dbReference type="AlphaFoldDB" id="A0A133Y6D2"/>
<dbReference type="PANTHER" id="PTHR11946:SF93">
    <property type="entry name" value="VALINE--TRNA LIGASE, CHLOROPLASTIC_MITOCHONDRIAL 2"/>
    <property type="match status" value="1"/>
</dbReference>
<dbReference type="PRINTS" id="PR00986">
    <property type="entry name" value="TRNASYNTHVAL"/>
</dbReference>
<dbReference type="GO" id="GO:0005524">
    <property type="term" value="F:ATP binding"/>
    <property type="evidence" value="ECO:0007669"/>
    <property type="project" value="UniProtKB-UniRule"/>
</dbReference>
<organism evidence="16 17">
    <name type="scientific">Amygdalobacter nucleatus</name>
    <dbReference type="NCBI Taxonomy" id="3029274"/>
    <lineage>
        <taxon>Bacteria</taxon>
        <taxon>Bacillati</taxon>
        <taxon>Bacillota</taxon>
        <taxon>Clostridia</taxon>
        <taxon>Eubacteriales</taxon>
        <taxon>Oscillospiraceae</taxon>
        <taxon>Amygdalobacter</taxon>
    </lineage>
</organism>
<keyword evidence="9 12" id="KW-0030">Aminoacyl-tRNA synthetase</keyword>
<comment type="domain">
    <text evidence="12">ValRS has two distinct active sites: one for aminoacylation and one for editing. The misactivated threonine is translocated from the active site to the editing site.</text>
</comment>
<accession>A0A133Y6D2</accession>
<dbReference type="CDD" id="cd00817">
    <property type="entry name" value="ValRS_core"/>
    <property type="match status" value="1"/>
</dbReference>
<evidence type="ECO:0000256" key="7">
    <source>
        <dbReference type="ARBA" id="ARBA00022917"/>
    </source>
</evidence>
<dbReference type="SUPFAM" id="SSF46589">
    <property type="entry name" value="tRNA-binding arm"/>
    <property type="match status" value="1"/>
</dbReference>
<feature type="binding site" evidence="12">
    <location>
        <position position="540"/>
    </location>
    <ligand>
        <name>ATP</name>
        <dbReference type="ChEBI" id="CHEBI:30616"/>
    </ligand>
</feature>
<dbReference type="Gene3D" id="3.90.740.10">
    <property type="entry name" value="Valyl/Leucyl/Isoleucyl-tRNA synthetase, editing domain"/>
    <property type="match status" value="1"/>
</dbReference>
<dbReference type="InterPro" id="IPR010978">
    <property type="entry name" value="tRNA-bd_arm"/>
</dbReference>
<dbReference type="InterPro" id="IPR009080">
    <property type="entry name" value="tRNAsynth_Ia_anticodon-bd"/>
</dbReference>
<dbReference type="InterPro" id="IPR001412">
    <property type="entry name" value="aa-tRNA-synth_I_CS"/>
</dbReference>
<evidence type="ECO:0000259" key="14">
    <source>
        <dbReference type="Pfam" id="PF08264"/>
    </source>
</evidence>
<reference evidence="17" key="1">
    <citation type="submission" date="2016-01" db="EMBL/GenBank/DDBJ databases">
        <authorList>
            <person name="Mitreva M."/>
            <person name="Pepin K.H."/>
            <person name="Mihindukulasuriya K.A."/>
            <person name="Fulton R."/>
            <person name="Fronick C."/>
            <person name="O'Laughlin M."/>
            <person name="Miner T."/>
            <person name="Herter B."/>
            <person name="Rosa B.A."/>
            <person name="Cordes M."/>
            <person name="Tomlinson C."/>
            <person name="Wollam A."/>
            <person name="Palsikar V.B."/>
            <person name="Mardis E.R."/>
            <person name="Wilson R.K."/>
        </authorList>
    </citation>
    <scope>NUCLEOTIDE SEQUENCE [LARGE SCALE GENOMIC DNA]</scope>
    <source>
        <strain evidence="17">KA00274</strain>
    </source>
</reference>
<dbReference type="Proteomes" id="UP000070080">
    <property type="component" value="Unassembled WGS sequence"/>
</dbReference>
<dbReference type="GO" id="GO:0004832">
    <property type="term" value="F:valine-tRNA ligase activity"/>
    <property type="evidence" value="ECO:0007669"/>
    <property type="project" value="UniProtKB-UniRule"/>
</dbReference>
<comment type="function">
    <text evidence="12">Catalyzes the attachment of valine to tRNA(Val). As ValRS can inadvertently accommodate and process structurally similar amino acids such as threonine, to avoid such errors, it has a 'posttransfer' editing activity that hydrolyzes mischarged Thr-tRNA(Val) in a tRNA-dependent manner.</text>
</comment>
<evidence type="ECO:0000256" key="11">
    <source>
        <dbReference type="ARBA" id="ARBA00060830"/>
    </source>
</evidence>
<dbReference type="HAMAP" id="MF_02004">
    <property type="entry name" value="Val_tRNA_synth_type1"/>
    <property type="match status" value="1"/>
</dbReference>
<comment type="similarity">
    <text evidence="11 12">Belongs to the class-I aminoacyl-tRNA synthetase family. ValS type 1 subfamily.</text>
</comment>
<name>A0A133Y6D2_9FIRM</name>
<keyword evidence="4 12" id="KW-0436">Ligase</keyword>